<dbReference type="EMBL" id="CP012502">
    <property type="protein sequence ID" value="AOM81646.1"/>
    <property type="molecule type" value="Genomic_DNA"/>
</dbReference>
<dbReference type="PATRIC" id="fig|632773.3.peg.271"/>
<organism evidence="6 7">
    <name type="scientific">Salisediminibacterium beveridgei</name>
    <dbReference type="NCBI Taxonomy" id="632773"/>
    <lineage>
        <taxon>Bacteria</taxon>
        <taxon>Bacillati</taxon>
        <taxon>Bacillota</taxon>
        <taxon>Bacilli</taxon>
        <taxon>Bacillales</taxon>
        <taxon>Bacillaceae</taxon>
        <taxon>Salisediminibacterium</taxon>
    </lineage>
</organism>
<evidence type="ECO:0000256" key="5">
    <source>
        <dbReference type="PIRNR" id="PIRNR016557"/>
    </source>
</evidence>
<dbReference type="EC" id="3.1.3.48" evidence="5"/>
<evidence type="ECO:0000256" key="2">
    <source>
        <dbReference type="ARBA" id="ARBA00022801"/>
    </source>
</evidence>
<dbReference type="InterPro" id="IPR016195">
    <property type="entry name" value="Pol/histidinol_Pase-like"/>
</dbReference>
<dbReference type="AlphaFoldDB" id="A0A1D7QRL0"/>
<dbReference type="PIRSF" id="PIRSF016557">
    <property type="entry name" value="Caps_synth_CpsB"/>
    <property type="match status" value="1"/>
</dbReference>
<keyword evidence="7" id="KW-1185">Reference proteome</keyword>
<dbReference type="PANTHER" id="PTHR39181">
    <property type="entry name" value="TYROSINE-PROTEIN PHOSPHATASE YWQE"/>
    <property type="match status" value="1"/>
</dbReference>
<dbReference type="InterPro" id="IPR016667">
    <property type="entry name" value="Caps_polysacc_synth_CpsB/CapC"/>
</dbReference>
<accession>A0A1D7QRL0</accession>
<dbReference type="Pfam" id="PF19567">
    <property type="entry name" value="CpsB_CapC"/>
    <property type="match status" value="1"/>
</dbReference>
<gene>
    <name evidence="6" type="ORF">BBEV_0252</name>
</gene>
<dbReference type="Proteomes" id="UP000094463">
    <property type="component" value="Chromosome"/>
</dbReference>
<evidence type="ECO:0000256" key="1">
    <source>
        <dbReference type="ARBA" id="ARBA00005750"/>
    </source>
</evidence>
<dbReference type="PANTHER" id="PTHR39181:SF1">
    <property type="entry name" value="TYROSINE-PROTEIN PHOSPHATASE YWQE"/>
    <property type="match status" value="1"/>
</dbReference>
<evidence type="ECO:0000313" key="7">
    <source>
        <dbReference type="Proteomes" id="UP000094463"/>
    </source>
</evidence>
<dbReference type="KEGG" id="bbev:BBEV_0252"/>
<reference evidence="6 7" key="1">
    <citation type="submission" date="2015-08" db="EMBL/GenBank/DDBJ databases">
        <title>The complete genome sequence of Bacillus beveridgei MLTeJB.</title>
        <authorList>
            <person name="Hanson T.E."/>
            <person name="Mesa C."/>
            <person name="Basesman S.M."/>
            <person name="Oremland R.S."/>
        </authorList>
    </citation>
    <scope>NUCLEOTIDE SEQUENCE [LARGE SCALE GENOMIC DNA]</scope>
    <source>
        <strain evidence="6 7">MLTeJB</strain>
    </source>
</reference>
<dbReference type="GO" id="GO:0004725">
    <property type="term" value="F:protein tyrosine phosphatase activity"/>
    <property type="evidence" value="ECO:0007669"/>
    <property type="project" value="UniProtKB-UniRule"/>
</dbReference>
<evidence type="ECO:0000256" key="3">
    <source>
        <dbReference type="ARBA" id="ARBA00022912"/>
    </source>
</evidence>
<keyword evidence="2 5" id="KW-0378">Hydrolase</keyword>
<dbReference type="STRING" id="632773.BBEV_0252"/>
<comment type="similarity">
    <text evidence="1 5">Belongs to the metallo-dependent hydrolases superfamily. CpsB/CapC family.</text>
</comment>
<evidence type="ECO:0000313" key="6">
    <source>
        <dbReference type="EMBL" id="AOM81646.1"/>
    </source>
</evidence>
<dbReference type="SUPFAM" id="SSF89550">
    <property type="entry name" value="PHP domain-like"/>
    <property type="match status" value="1"/>
</dbReference>
<comment type="catalytic activity">
    <reaction evidence="4 5">
        <text>O-phospho-L-tyrosyl-[protein] + H2O = L-tyrosyl-[protein] + phosphate</text>
        <dbReference type="Rhea" id="RHEA:10684"/>
        <dbReference type="Rhea" id="RHEA-COMP:10136"/>
        <dbReference type="Rhea" id="RHEA-COMP:20101"/>
        <dbReference type="ChEBI" id="CHEBI:15377"/>
        <dbReference type="ChEBI" id="CHEBI:43474"/>
        <dbReference type="ChEBI" id="CHEBI:46858"/>
        <dbReference type="ChEBI" id="CHEBI:61978"/>
        <dbReference type="EC" id="3.1.3.48"/>
    </reaction>
</comment>
<evidence type="ECO:0000256" key="4">
    <source>
        <dbReference type="ARBA" id="ARBA00051722"/>
    </source>
</evidence>
<proteinExistence type="inferred from homology"/>
<dbReference type="Gene3D" id="3.20.20.140">
    <property type="entry name" value="Metal-dependent hydrolases"/>
    <property type="match status" value="1"/>
</dbReference>
<name>A0A1D7QRL0_9BACI</name>
<sequence length="245" mass="27441">MDDGPQTAEAFWRMAQLADDEGIDYIVATPHHRTERYDNEREQILTAVAYCNSLLSDSELDVRILGGQECRAYPDMAEGLTAGELMTVNDATYQLVEFPSGDVPDYAFQLIYNLHMEGITPVIVHPERNRVIQKDPEILRALIINGAVGQLTAGALTGNFGRRVRKFSELLIEHHLVHLIASDAHDVTRRPFQLKAGYQQIRTLYGEALETAFLARAEDVLVGSGFYQEPPVTPGKRFGLPFRRG</sequence>
<dbReference type="GO" id="GO:0030145">
    <property type="term" value="F:manganese ion binding"/>
    <property type="evidence" value="ECO:0007669"/>
    <property type="project" value="UniProtKB-UniRule"/>
</dbReference>
<keyword evidence="3 5" id="KW-0904">Protein phosphatase</keyword>
<protein>
    <recommendedName>
        <fullName evidence="5">Tyrosine-protein phosphatase</fullName>
        <ecNumber evidence="5">3.1.3.48</ecNumber>
    </recommendedName>
</protein>